<name>A0A7Z9A3C4_9MICC</name>
<feature type="transmembrane region" description="Helical" evidence="1">
    <location>
        <begin position="102"/>
        <end position="121"/>
    </location>
</feature>
<sequence>MRIRDCVYWGWGPFWALVVQILIWWPIVELVVRVAPSHPMTGPNLPFYVVLFSLPFIGIAVNFCLFLFLRADVAIGLFLPVAFLLTFLFILFPMPIRALGMYMFGSVVCGLYPGILLNNYYELYRVAKMSPEELEEYKLKVEEELKRIEESNKKDELTLIGLIVIGIFMVSFFSLAIPAMVRRSYDPSPMLLPTAILVLSGLSLSVIITLVFKYRLSGWFILIVLVAGAGVIYAVWGYPVWLLIFPFVVSLSFGGTMFSAFIRWYHRVVREKMRFRITRILR</sequence>
<dbReference type="AlphaFoldDB" id="A0A7Z9A3C4"/>
<feature type="transmembrane region" description="Helical" evidence="1">
    <location>
        <begin position="47"/>
        <end position="69"/>
    </location>
</feature>
<keyword evidence="1" id="KW-0812">Transmembrane</keyword>
<proteinExistence type="predicted"/>
<dbReference type="Proteomes" id="UP000282386">
    <property type="component" value="Chromosome"/>
</dbReference>
<reference evidence="2 3" key="1">
    <citation type="submission" date="2018-12" db="EMBL/GenBank/DDBJ databases">
        <authorList>
            <consortium name="Pathogen Informatics"/>
        </authorList>
    </citation>
    <scope>NUCLEOTIDE SEQUENCE [LARGE SCALE GENOMIC DNA]</scope>
    <source>
        <strain evidence="2 3">NCTC10207</strain>
    </source>
</reference>
<feature type="transmembrane region" description="Helical" evidence="1">
    <location>
        <begin position="242"/>
        <end position="265"/>
    </location>
</feature>
<feature type="transmembrane region" description="Helical" evidence="1">
    <location>
        <begin position="7"/>
        <end position="27"/>
    </location>
</feature>
<protein>
    <submittedName>
        <fullName evidence="2">Uncharacterized protein</fullName>
    </submittedName>
</protein>
<gene>
    <name evidence="2" type="ORF">NCTC10207_00436</name>
</gene>
<organism evidence="2 3">
    <name type="scientific">Rothia aeria</name>
    <dbReference type="NCBI Taxonomy" id="172042"/>
    <lineage>
        <taxon>Bacteria</taxon>
        <taxon>Bacillati</taxon>
        <taxon>Actinomycetota</taxon>
        <taxon>Actinomycetes</taxon>
        <taxon>Micrococcales</taxon>
        <taxon>Micrococcaceae</taxon>
        <taxon>Rothia</taxon>
    </lineage>
</organism>
<dbReference type="EMBL" id="LR134479">
    <property type="protein sequence ID" value="VEI22361.1"/>
    <property type="molecule type" value="Genomic_DNA"/>
</dbReference>
<evidence type="ECO:0000313" key="3">
    <source>
        <dbReference type="Proteomes" id="UP000282386"/>
    </source>
</evidence>
<keyword evidence="1" id="KW-0472">Membrane</keyword>
<feature type="transmembrane region" description="Helical" evidence="1">
    <location>
        <begin position="219"/>
        <end position="236"/>
    </location>
</feature>
<feature type="transmembrane region" description="Helical" evidence="1">
    <location>
        <begin position="76"/>
        <end position="96"/>
    </location>
</feature>
<accession>A0A7Z9A3C4</accession>
<evidence type="ECO:0000256" key="1">
    <source>
        <dbReference type="SAM" id="Phobius"/>
    </source>
</evidence>
<feature type="transmembrane region" description="Helical" evidence="1">
    <location>
        <begin position="191"/>
        <end position="212"/>
    </location>
</feature>
<keyword evidence="1" id="KW-1133">Transmembrane helix</keyword>
<feature type="transmembrane region" description="Helical" evidence="1">
    <location>
        <begin position="157"/>
        <end position="179"/>
    </location>
</feature>
<evidence type="ECO:0000313" key="2">
    <source>
        <dbReference type="EMBL" id="VEI22361.1"/>
    </source>
</evidence>